<reference evidence="2" key="1">
    <citation type="submission" date="2016-10" db="EMBL/GenBank/DDBJ databases">
        <authorList>
            <person name="Varghese N."/>
            <person name="Submissions S."/>
        </authorList>
    </citation>
    <scope>NUCLEOTIDE SEQUENCE [LARGE SCALE GENOMIC DNA]</scope>
    <source>
        <strain evidence="2">DSM 23422</strain>
    </source>
</reference>
<name>A0A1I6PST2_9RHOB</name>
<keyword evidence="2" id="KW-1185">Reference proteome</keyword>
<evidence type="ECO:0000313" key="1">
    <source>
        <dbReference type="EMBL" id="SFS43284.1"/>
    </source>
</evidence>
<dbReference type="AlphaFoldDB" id="A0A1I6PST2"/>
<gene>
    <name evidence="1" type="ORF">SAMN04488040_0319</name>
</gene>
<dbReference type="EMBL" id="FPAJ01000001">
    <property type="protein sequence ID" value="SFS43284.1"/>
    <property type="molecule type" value="Genomic_DNA"/>
</dbReference>
<organism evidence="1 2">
    <name type="scientific">Sulfitobacter marinus</name>
    <dbReference type="NCBI Taxonomy" id="394264"/>
    <lineage>
        <taxon>Bacteria</taxon>
        <taxon>Pseudomonadati</taxon>
        <taxon>Pseudomonadota</taxon>
        <taxon>Alphaproteobacteria</taxon>
        <taxon>Rhodobacterales</taxon>
        <taxon>Roseobacteraceae</taxon>
        <taxon>Sulfitobacter</taxon>
    </lineage>
</organism>
<sequence length="46" mass="5231">MKALGLTNPPLLKERRIPTADDDIKVIGLFHIRRLRPGTVNRTSLH</sequence>
<dbReference type="Proteomes" id="UP000199239">
    <property type="component" value="Unassembled WGS sequence"/>
</dbReference>
<evidence type="ECO:0000313" key="2">
    <source>
        <dbReference type="Proteomes" id="UP000199239"/>
    </source>
</evidence>
<accession>A0A1I6PST2</accession>
<protein>
    <submittedName>
        <fullName evidence="1">Uncharacterized protein</fullName>
    </submittedName>
</protein>
<dbReference type="STRING" id="394264.SAMN04488040_0319"/>
<proteinExistence type="predicted"/>